<feature type="transmembrane region" description="Helical" evidence="1">
    <location>
        <begin position="240"/>
        <end position="262"/>
    </location>
</feature>
<dbReference type="AlphaFoldDB" id="A0A6A5VT24"/>
<evidence type="ECO:0000256" key="1">
    <source>
        <dbReference type="SAM" id="Phobius"/>
    </source>
</evidence>
<dbReference type="Proteomes" id="UP000800036">
    <property type="component" value="Unassembled WGS sequence"/>
</dbReference>
<sequence length="443" mass="50419">MVLGVPQWNFCYSTLVSCLQRPLVYRIMNSALNLMDNTIQQVDPDKVPWPSIFWALITVQLSVMTQKSGGVLGYPARLRTYFRSSPIVCGFEVLHIAIRFGVNLWLYSWAHIWGHAHIQTWQGRTLFRRVLSDALIALFRDFPPDHDSEKLGIQPVENLGFVRALFFALGTLPQTIKILGFGGIPWSKTWTMLYITCYGVTETMNIFRNSYQGQTSLNLNLIHASRFQARRHSTLRVIELVSPTFTIFAVCAHACVLIWAYLDLFTGTDVSDSFAHENTFSFIVLGFIICCFWFACLTLFVTFAVTVCILELPVHVPRSRLYDAIPWPIFALMILIPCVGILRSITTAVPILLVVKINTLLTFILVFALALIFLWRCETIRRNVFLHLEFAPADGRVGDGWPRWISMAAFGMYATLMLVSALWYGIRYDGVGTTKPEWTDYLG</sequence>
<proteinExistence type="predicted"/>
<reference evidence="2" key="1">
    <citation type="journal article" date="2020" name="Stud. Mycol.">
        <title>101 Dothideomycetes genomes: a test case for predicting lifestyles and emergence of pathogens.</title>
        <authorList>
            <person name="Haridas S."/>
            <person name="Albert R."/>
            <person name="Binder M."/>
            <person name="Bloem J."/>
            <person name="Labutti K."/>
            <person name="Salamov A."/>
            <person name="Andreopoulos B."/>
            <person name="Baker S."/>
            <person name="Barry K."/>
            <person name="Bills G."/>
            <person name="Bluhm B."/>
            <person name="Cannon C."/>
            <person name="Castanera R."/>
            <person name="Culley D."/>
            <person name="Daum C."/>
            <person name="Ezra D."/>
            <person name="Gonzalez J."/>
            <person name="Henrissat B."/>
            <person name="Kuo A."/>
            <person name="Liang C."/>
            <person name="Lipzen A."/>
            <person name="Lutzoni F."/>
            <person name="Magnuson J."/>
            <person name="Mondo S."/>
            <person name="Nolan M."/>
            <person name="Ohm R."/>
            <person name="Pangilinan J."/>
            <person name="Park H.-J."/>
            <person name="Ramirez L."/>
            <person name="Alfaro M."/>
            <person name="Sun H."/>
            <person name="Tritt A."/>
            <person name="Yoshinaga Y."/>
            <person name="Zwiers L.-H."/>
            <person name="Turgeon B."/>
            <person name="Goodwin S."/>
            <person name="Spatafora J."/>
            <person name="Crous P."/>
            <person name="Grigoriev I."/>
        </authorList>
    </citation>
    <scope>NUCLEOTIDE SEQUENCE</scope>
    <source>
        <strain evidence="2">CBS 107.79</strain>
    </source>
</reference>
<feature type="transmembrane region" description="Helical" evidence="1">
    <location>
        <begin position="282"/>
        <end position="312"/>
    </location>
</feature>
<gene>
    <name evidence="2" type="ORF">BU23DRAFT_10884</name>
</gene>
<feature type="transmembrane region" description="Helical" evidence="1">
    <location>
        <begin position="324"/>
        <end position="345"/>
    </location>
</feature>
<evidence type="ECO:0000313" key="3">
    <source>
        <dbReference type="Proteomes" id="UP000800036"/>
    </source>
</evidence>
<keyword evidence="1" id="KW-0812">Transmembrane</keyword>
<keyword evidence="1" id="KW-1133">Transmembrane helix</keyword>
<dbReference type="EMBL" id="ML976656">
    <property type="protein sequence ID" value="KAF1980524.1"/>
    <property type="molecule type" value="Genomic_DNA"/>
</dbReference>
<protein>
    <submittedName>
        <fullName evidence="2">Uncharacterized protein</fullName>
    </submittedName>
</protein>
<keyword evidence="1" id="KW-0472">Membrane</keyword>
<feature type="transmembrane region" description="Helical" evidence="1">
    <location>
        <begin position="351"/>
        <end position="375"/>
    </location>
</feature>
<accession>A0A6A5VT24</accession>
<feature type="transmembrane region" description="Helical" evidence="1">
    <location>
        <begin position="404"/>
        <end position="426"/>
    </location>
</feature>
<evidence type="ECO:0000313" key="2">
    <source>
        <dbReference type="EMBL" id="KAF1980524.1"/>
    </source>
</evidence>
<name>A0A6A5VT24_9PLEO</name>
<keyword evidence="3" id="KW-1185">Reference proteome</keyword>
<organism evidence="2 3">
    <name type="scientific">Bimuria novae-zelandiae CBS 107.79</name>
    <dbReference type="NCBI Taxonomy" id="1447943"/>
    <lineage>
        <taxon>Eukaryota</taxon>
        <taxon>Fungi</taxon>
        <taxon>Dikarya</taxon>
        <taxon>Ascomycota</taxon>
        <taxon>Pezizomycotina</taxon>
        <taxon>Dothideomycetes</taxon>
        <taxon>Pleosporomycetidae</taxon>
        <taxon>Pleosporales</taxon>
        <taxon>Massarineae</taxon>
        <taxon>Didymosphaeriaceae</taxon>
        <taxon>Bimuria</taxon>
    </lineage>
</organism>
<dbReference type="OrthoDB" id="3775051at2759"/>